<dbReference type="InterPro" id="IPR035919">
    <property type="entry name" value="EAL_sf"/>
</dbReference>
<dbReference type="AlphaFoldDB" id="A0A2G6KGJ8"/>
<comment type="caution">
    <text evidence="2">The sequence shown here is derived from an EMBL/GenBank/DDBJ whole genome shotgun (WGS) entry which is preliminary data.</text>
</comment>
<dbReference type="Gene3D" id="3.20.20.450">
    <property type="entry name" value="EAL domain"/>
    <property type="match status" value="1"/>
</dbReference>
<dbReference type="PANTHER" id="PTHR33121">
    <property type="entry name" value="CYCLIC DI-GMP PHOSPHODIESTERASE PDEF"/>
    <property type="match status" value="1"/>
</dbReference>
<dbReference type="SUPFAM" id="SSF141868">
    <property type="entry name" value="EAL domain-like"/>
    <property type="match status" value="1"/>
</dbReference>
<sequence>MVRDVFKKIRLTPKFLCLTITESAVEVAIAKAIFTLAHSLDMNILVEGLEPLVQLDVMRENNCDGMQGNLFSKPIRADDFIISVACREIPRARHRIPLPLSLTLRRLS</sequence>
<dbReference type="GO" id="GO:0071111">
    <property type="term" value="F:cyclic-guanylate-specific phosphodiesterase activity"/>
    <property type="evidence" value="ECO:0007669"/>
    <property type="project" value="InterPro"/>
</dbReference>
<gene>
    <name evidence="2" type="ORF">CSA56_09645</name>
</gene>
<feature type="domain" description="EAL" evidence="1">
    <location>
        <begin position="1"/>
        <end position="88"/>
    </location>
</feature>
<dbReference type="InterPro" id="IPR001633">
    <property type="entry name" value="EAL_dom"/>
</dbReference>
<evidence type="ECO:0000313" key="3">
    <source>
        <dbReference type="Proteomes" id="UP000230821"/>
    </source>
</evidence>
<proteinExistence type="predicted"/>
<protein>
    <recommendedName>
        <fullName evidence="1">EAL domain-containing protein</fullName>
    </recommendedName>
</protein>
<dbReference type="PROSITE" id="PS50883">
    <property type="entry name" value="EAL"/>
    <property type="match status" value="1"/>
</dbReference>
<organism evidence="2 3">
    <name type="scientific">candidate division KSB3 bacterium</name>
    <dbReference type="NCBI Taxonomy" id="2044937"/>
    <lineage>
        <taxon>Bacteria</taxon>
        <taxon>candidate division KSB3</taxon>
    </lineage>
</organism>
<accession>A0A2G6KGJ8</accession>
<reference evidence="2 3" key="1">
    <citation type="submission" date="2017-10" db="EMBL/GenBank/DDBJ databases">
        <title>Novel microbial diversity and functional potential in the marine mammal oral microbiome.</title>
        <authorList>
            <person name="Dudek N.K."/>
            <person name="Sun C.L."/>
            <person name="Burstein D."/>
            <person name="Kantor R.S."/>
            <person name="Aliaga Goltsman D.S."/>
            <person name="Bik E.M."/>
            <person name="Thomas B.C."/>
            <person name="Banfield J.F."/>
            <person name="Relman D.A."/>
        </authorList>
    </citation>
    <scope>NUCLEOTIDE SEQUENCE [LARGE SCALE GENOMIC DNA]</scope>
    <source>
        <strain evidence="2">DOLJORAL78_47_16</strain>
    </source>
</reference>
<dbReference type="EMBL" id="PDSK01000093">
    <property type="protein sequence ID" value="PIE33939.1"/>
    <property type="molecule type" value="Genomic_DNA"/>
</dbReference>
<name>A0A2G6KGJ8_9BACT</name>
<dbReference type="InterPro" id="IPR050706">
    <property type="entry name" value="Cyclic-di-GMP_PDE-like"/>
</dbReference>
<dbReference type="Pfam" id="PF00563">
    <property type="entry name" value="EAL"/>
    <property type="match status" value="1"/>
</dbReference>
<evidence type="ECO:0000259" key="1">
    <source>
        <dbReference type="PROSITE" id="PS50883"/>
    </source>
</evidence>
<dbReference type="PANTHER" id="PTHR33121:SF79">
    <property type="entry name" value="CYCLIC DI-GMP PHOSPHODIESTERASE PDED-RELATED"/>
    <property type="match status" value="1"/>
</dbReference>
<dbReference type="Proteomes" id="UP000230821">
    <property type="component" value="Unassembled WGS sequence"/>
</dbReference>
<evidence type="ECO:0000313" key="2">
    <source>
        <dbReference type="EMBL" id="PIE33939.1"/>
    </source>
</evidence>